<evidence type="ECO:0000313" key="3">
    <source>
        <dbReference type="Proteomes" id="UP000023152"/>
    </source>
</evidence>
<protein>
    <recommendedName>
        <fullName evidence="4">Superoxide dismutase copper/zinc binding domain-containing protein</fullName>
    </recommendedName>
</protein>
<dbReference type="GO" id="GO:0046872">
    <property type="term" value="F:metal ion binding"/>
    <property type="evidence" value="ECO:0007669"/>
    <property type="project" value="InterPro"/>
</dbReference>
<proteinExistence type="predicted"/>
<organism evidence="2 3">
    <name type="scientific">Reticulomyxa filosa</name>
    <dbReference type="NCBI Taxonomy" id="46433"/>
    <lineage>
        <taxon>Eukaryota</taxon>
        <taxon>Sar</taxon>
        <taxon>Rhizaria</taxon>
        <taxon>Retaria</taxon>
        <taxon>Foraminifera</taxon>
        <taxon>Monothalamids</taxon>
        <taxon>Reticulomyxidae</taxon>
        <taxon>Reticulomyxa</taxon>
    </lineage>
</organism>
<dbReference type="Gene3D" id="2.60.40.200">
    <property type="entry name" value="Superoxide dismutase, copper/zinc binding domain"/>
    <property type="match status" value="1"/>
</dbReference>
<dbReference type="EMBL" id="ASPP01002674">
    <property type="protein sequence ID" value="ETO34319.1"/>
    <property type="molecule type" value="Genomic_DNA"/>
</dbReference>
<keyword evidence="1" id="KW-1133">Transmembrane helix</keyword>
<keyword evidence="3" id="KW-1185">Reference proteome</keyword>
<feature type="transmembrane region" description="Helical" evidence="1">
    <location>
        <begin position="53"/>
        <end position="78"/>
    </location>
</feature>
<evidence type="ECO:0008006" key="4">
    <source>
        <dbReference type="Google" id="ProtNLM"/>
    </source>
</evidence>
<keyword evidence="1" id="KW-0472">Membrane</keyword>
<sequence>MQLLHNGYLCQYNNIFLMYIHYIKYAIVHNIQQNFFCLKEKFKKKLTTYKEDMLTTCALASFLFSSAFGANVMVATFFPESSFGFVFSPPKRDKKRKEKRNVHVVKLYKKKGDSQITINVNLTGILSSGLPSQCNATQGFLYHVHSAWNSAANNSVNTFCNATFVGGHYDPYAACGAKTGNTYCKVKGGCINTTYSCSGHYSTNPYACEVGDWSGKYGTLYLSANNTLSATVSSFGDITGDELVAKSVVFHCANNAKPAFCAPFITGVGVVGSTTARRQTSLLLLLFIVVIYLKKGIILPKKKKKKSFQIKTFFFWFFFLLRRIRVESRFFDSPWREYSRKCLYFTR</sequence>
<feature type="non-terminal residue" evidence="2">
    <location>
        <position position="347"/>
    </location>
</feature>
<dbReference type="AlphaFoldDB" id="X6P8B7"/>
<dbReference type="InterPro" id="IPR036423">
    <property type="entry name" value="SOD-like_Cu/Zn_dom_sf"/>
</dbReference>
<reference evidence="2 3" key="1">
    <citation type="journal article" date="2013" name="Curr. Biol.">
        <title>The Genome of the Foraminiferan Reticulomyxa filosa.</title>
        <authorList>
            <person name="Glockner G."/>
            <person name="Hulsmann N."/>
            <person name="Schleicher M."/>
            <person name="Noegel A.A."/>
            <person name="Eichinger L."/>
            <person name="Gallinger C."/>
            <person name="Pawlowski J."/>
            <person name="Sierra R."/>
            <person name="Euteneuer U."/>
            <person name="Pillet L."/>
            <person name="Moustafa A."/>
            <person name="Platzer M."/>
            <person name="Groth M."/>
            <person name="Szafranski K."/>
            <person name="Schliwa M."/>
        </authorList>
    </citation>
    <scope>NUCLEOTIDE SEQUENCE [LARGE SCALE GENOMIC DNA]</scope>
</reference>
<evidence type="ECO:0000256" key="1">
    <source>
        <dbReference type="SAM" id="Phobius"/>
    </source>
</evidence>
<name>X6P8B7_RETFI</name>
<dbReference type="Proteomes" id="UP000023152">
    <property type="component" value="Unassembled WGS sequence"/>
</dbReference>
<feature type="transmembrane region" description="Helical" evidence="1">
    <location>
        <begin position="282"/>
        <end position="299"/>
    </location>
</feature>
<gene>
    <name evidence="2" type="ORF">RFI_02775</name>
</gene>
<dbReference type="GO" id="GO:0006801">
    <property type="term" value="P:superoxide metabolic process"/>
    <property type="evidence" value="ECO:0007669"/>
    <property type="project" value="InterPro"/>
</dbReference>
<comment type="caution">
    <text evidence="2">The sequence shown here is derived from an EMBL/GenBank/DDBJ whole genome shotgun (WGS) entry which is preliminary data.</text>
</comment>
<evidence type="ECO:0000313" key="2">
    <source>
        <dbReference type="EMBL" id="ETO34319.1"/>
    </source>
</evidence>
<keyword evidence="1" id="KW-0812">Transmembrane</keyword>
<dbReference type="OrthoDB" id="159229at2759"/>
<accession>X6P8B7</accession>